<feature type="transmembrane region" description="Helical" evidence="5">
    <location>
        <begin position="21"/>
        <end position="38"/>
    </location>
</feature>
<keyword evidence="9" id="KW-1185">Reference proteome</keyword>
<evidence type="ECO:0000313" key="9">
    <source>
        <dbReference type="Proteomes" id="UP000031637"/>
    </source>
</evidence>
<dbReference type="AlphaFoldDB" id="W0SCP9"/>
<evidence type="ECO:0000256" key="3">
    <source>
        <dbReference type="ARBA" id="ARBA00022989"/>
    </source>
</evidence>
<evidence type="ECO:0000256" key="2">
    <source>
        <dbReference type="ARBA" id="ARBA00022692"/>
    </source>
</evidence>
<evidence type="ECO:0000313" key="8">
    <source>
        <dbReference type="EMBL" id="BAO28535.1"/>
    </source>
</evidence>
<dbReference type="InterPro" id="IPR051533">
    <property type="entry name" value="WaaL-like"/>
</dbReference>
<comment type="subcellular location">
    <subcellularLocation>
        <location evidence="1">Membrane</location>
        <topology evidence="1">Multi-pass membrane protein</topology>
    </subcellularLocation>
</comment>
<feature type="transmembrane region" description="Helical" evidence="5">
    <location>
        <begin position="134"/>
        <end position="152"/>
    </location>
</feature>
<name>W0SCP9_9PROT</name>
<feature type="transmembrane region" description="Helical" evidence="5">
    <location>
        <begin position="348"/>
        <end position="373"/>
    </location>
</feature>
<dbReference type="HOGENOM" id="CLU_031791_0_0_4"/>
<feature type="transmembrane region" description="Helical" evidence="5">
    <location>
        <begin position="226"/>
        <end position="244"/>
    </location>
</feature>
<evidence type="ECO:0000256" key="4">
    <source>
        <dbReference type="ARBA" id="ARBA00023136"/>
    </source>
</evidence>
<dbReference type="Pfam" id="PF11846">
    <property type="entry name" value="Wzy_C_2"/>
    <property type="match status" value="1"/>
</dbReference>
<dbReference type="Pfam" id="PF04932">
    <property type="entry name" value="Wzy_C"/>
    <property type="match status" value="1"/>
</dbReference>
<organism evidence="8 9">
    <name type="scientific">Sulfuritalea hydrogenivorans sk43H</name>
    <dbReference type="NCBI Taxonomy" id="1223802"/>
    <lineage>
        <taxon>Bacteria</taxon>
        <taxon>Pseudomonadati</taxon>
        <taxon>Pseudomonadota</taxon>
        <taxon>Betaproteobacteria</taxon>
        <taxon>Nitrosomonadales</taxon>
        <taxon>Sterolibacteriaceae</taxon>
        <taxon>Sulfuritalea</taxon>
    </lineage>
</organism>
<protein>
    <submittedName>
        <fullName evidence="8">Uncharacterized protein</fullName>
    </submittedName>
</protein>
<reference evidence="8 9" key="1">
    <citation type="journal article" date="2014" name="Syst. Appl. Microbiol.">
        <title>Complete genomes of freshwater sulfur oxidizers Sulfuricella denitrificans skB26 and Sulfuritalea hydrogenivorans sk43H: genetic insights into the sulfur oxidation pathway of betaproteobacteria.</title>
        <authorList>
            <person name="Watanabe T."/>
            <person name="Kojima H."/>
            <person name="Fukui M."/>
        </authorList>
    </citation>
    <scope>NUCLEOTIDE SEQUENCE [LARGE SCALE GENOMIC DNA]</scope>
    <source>
        <strain evidence="8">DSM22779</strain>
    </source>
</reference>
<dbReference type="OrthoDB" id="4448at2"/>
<dbReference type="Proteomes" id="UP000031637">
    <property type="component" value="Chromosome"/>
</dbReference>
<dbReference type="PANTHER" id="PTHR37422:SF13">
    <property type="entry name" value="LIPOPOLYSACCHARIDE BIOSYNTHESIS PROTEIN PA4999-RELATED"/>
    <property type="match status" value="1"/>
</dbReference>
<proteinExistence type="predicted"/>
<dbReference type="GO" id="GO:0016020">
    <property type="term" value="C:membrane"/>
    <property type="evidence" value="ECO:0007669"/>
    <property type="project" value="UniProtKB-SubCell"/>
</dbReference>
<feature type="transmembrane region" description="Helical" evidence="5">
    <location>
        <begin position="172"/>
        <end position="194"/>
    </location>
</feature>
<feature type="transmembrane region" description="Helical" evidence="5">
    <location>
        <begin position="50"/>
        <end position="67"/>
    </location>
</feature>
<keyword evidence="4 5" id="KW-0472">Membrane</keyword>
<feature type="transmembrane region" description="Helical" evidence="5">
    <location>
        <begin position="251"/>
        <end position="270"/>
    </location>
</feature>
<dbReference type="EMBL" id="AP012547">
    <property type="protein sequence ID" value="BAO28535.1"/>
    <property type="molecule type" value="Genomic_DNA"/>
</dbReference>
<evidence type="ECO:0000259" key="6">
    <source>
        <dbReference type="Pfam" id="PF04932"/>
    </source>
</evidence>
<feature type="transmembrane region" description="Helical" evidence="5">
    <location>
        <begin position="104"/>
        <end position="122"/>
    </location>
</feature>
<dbReference type="PANTHER" id="PTHR37422">
    <property type="entry name" value="TEICHURONIC ACID BIOSYNTHESIS PROTEIN TUAE"/>
    <property type="match status" value="1"/>
</dbReference>
<evidence type="ECO:0000256" key="1">
    <source>
        <dbReference type="ARBA" id="ARBA00004141"/>
    </source>
</evidence>
<feature type="transmembrane region" description="Helical" evidence="5">
    <location>
        <begin position="201"/>
        <end position="220"/>
    </location>
</feature>
<feature type="domain" description="O-antigen ligase-related" evidence="6">
    <location>
        <begin position="210"/>
        <end position="363"/>
    </location>
</feature>
<gene>
    <name evidence="8" type="ORF">SUTH_00725</name>
</gene>
<dbReference type="InterPro" id="IPR007016">
    <property type="entry name" value="O-antigen_ligase-rel_domated"/>
</dbReference>
<accession>W0SCP9</accession>
<feature type="domain" description="Virulence factor membrane-bound polymerase C-terminal" evidence="7">
    <location>
        <begin position="387"/>
        <end position="562"/>
    </location>
</feature>
<sequence>MSMSRNTKLGSTRSQTIWMQISLLLLGLMVTVPFLNPIHHHPIPSFYGEWWALVLGLLAATAGLLAAPVRLVLPSILKLPALFLAVVLVQWLAGMIAYPEFALFHIGYLAWAAVIVTMSATLSDRIGRDRLFRSIAAAILVGALLSAGIAFAQRLNLSISPELMFPQRGGRMLGNIAQSNKLGSYLWLGILSVLYLREQKAVSNLAAFVFVLLLGTATGLTGSRMALANGVALVLAACFAYRIGTRSDNRFRISFLLLALAMLLGAKPLFSNLPRTGMEPVSAAERLTESNIGGDARIELWRDTLTIIGDHPWVGNGAGNFPWRMVEAAARAPAGAATHPGAEHSHNIALQVAADFGIPLLALSAAILAIWLFHLRKSRLDGSMCFGLAVLIVWAIHSLLEYPLWYTDALGIFCLVLGAIDPRAASVAYPARRPILPAALAAGVLALMPLRLDYARLDEATNRIPGTPTAADWKQRIDTVADIAKNSGLGSYAYIALGSLLEPEERLAAAQSHVCERAMKLWPDAAIIARCAYLRHLTGRTAEGKELLEMALAAYRDSSKQAAIGTALELAAKKNPGAKAGVFPVR</sequence>
<evidence type="ECO:0000256" key="5">
    <source>
        <dbReference type="SAM" id="Phobius"/>
    </source>
</evidence>
<keyword evidence="3 5" id="KW-1133">Transmembrane helix</keyword>
<feature type="transmembrane region" description="Helical" evidence="5">
    <location>
        <begin position="79"/>
        <end position="98"/>
    </location>
</feature>
<evidence type="ECO:0000259" key="7">
    <source>
        <dbReference type="Pfam" id="PF11846"/>
    </source>
</evidence>
<keyword evidence="2 5" id="KW-0812">Transmembrane</keyword>
<dbReference type="STRING" id="1223802.SUTH_00725"/>
<dbReference type="InterPro" id="IPR021797">
    <property type="entry name" value="Wzy_C_2"/>
</dbReference>
<dbReference type="KEGG" id="shd:SUTH_00725"/>
<feature type="transmembrane region" description="Helical" evidence="5">
    <location>
        <begin position="380"/>
        <end position="397"/>
    </location>
</feature>